<feature type="binding site" evidence="8">
    <location>
        <position position="156"/>
    </location>
    <ligand>
        <name>substrate</name>
    </ligand>
</feature>
<feature type="binding site" evidence="9">
    <location>
        <position position="162"/>
    </location>
    <ligand>
        <name>Zn(2+)</name>
        <dbReference type="ChEBI" id="CHEBI:29105"/>
    </ligand>
</feature>
<evidence type="ECO:0000313" key="13">
    <source>
        <dbReference type="EMBL" id="SDW99242.1"/>
    </source>
</evidence>
<dbReference type="Pfam" id="PF08533">
    <property type="entry name" value="Glyco_hydro_42C"/>
    <property type="match status" value="1"/>
</dbReference>
<dbReference type="Gene3D" id="3.40.50.880">
    <property type="match status" value="1"/>
</dbReference>
<proteinExistence type="inferred from homology"/>
<feature type="domain" description="Beta-galactosidase C-terminal" evidence="12">
    <location>
        <begin position="626"/>
        <end position="684"/>
    </location>
</feature>
<evidence type="ECO:0000256" key="4">
    <source>
        <dbReference type="ARBA" id="ARBA00022801"/>
    </source>
</evidence>
<dbReference type="Pfam" id="PF08532">
    <property type="entry name" value="Glyco_hydro_42M"/>
    <property type="match status" value="1"/>
</dbReference>
<keyword evidence="9" id="KW-0862">Zinc</keyword>
<evidence type="ECO:0000259" key="11">
    <source>
        <dbReference type="Pfam" id="PF08532"/>
    </source>
</evidence>
<dbReference type="Proteomes" id="UP000182589">
    <property type="component" value="Unassembled WGS sequence"/>
</dbReference>
<feature type="active site" description="Proton donor" evidence="7">
    <location>
        <position position="157"/>
    </location>
</feature>
<evidence type="ECO:0000256" key="3">
    <source>
        <dbReference type="ARBA" id="ARBA00012756"/>
    </source>
</evidence>
<feature type="active site" description="Nucleophile" evidence="7">
    <location>
        <position position="314"/>
    </location>
</feature>
<dbReference type="STRING" id="89784.SAMN04489725_12711"/>
<evidence type="ECO:0000256" key="8">
    <source>
        <dbReference type="PIRSR" id="PIRSR001084-2"/>
    </source>
</evidence>
<dbReference type="EMBL" id="FNOJ01000027">
    <property type="protein sequence ID" value="SDW99242.1"/>
    <property type="molecule type" value="Genomic_DNA"/>
</dbReference>
<dbReference type="PANTHER" id="PTHR36447">
    <property type="entry name" value="BETA-GALACTOSIDASE GANA"/>
    <property type="match status" value="1"/>
</dbReference>
<dbReference type="EC" id="3.2.1.23" evidence="3 6"/>
<evidence type="ECO:0000256" key="1">
    <source>
        <dbReference type="ARBA" id="ARBA00001412"/>
    </source>
</evidence>
<evidence type="ECO:0000313" key="14">
    <source>
        <dbReference type="Proteomes" id="UP000182589"/>
    </source>
</evidence>
<keyword evidence="14" id="KW-1185">Reference proteome</keyword>
<reference evidence="14" key="1">
    <citation type="submission" date="2016-10" db="EMBL/GenBank/DDBJ databases">
        <authorList>
            <person name="Varghese N."/>
        </authorList>
    </citation>
    <scope>NUCLEOTIDE SEQUENCE [LARGE SCALE GENOMIC DNA]</scope>
    <source>
        <strain evidence="14">DSM 12489</strain>
    </source>
</reference>
<dbReference type="GO" id="GO:0004565">
    <property type="term" value="F:beta-galactosidase activity"/>
    <property type="evidence" value="ECO:0007669"/>
    <property type="project" value="UniProtKB-EC"/>
</dbReference>
<evidence type="ECO:0000259" key="10">
    <source>
        <dbReference type="Pfam" id="PF02449"/>
    </source>
</evidence>
<evidence type="ECO:0000256" key="5">
    <source>
        <dbReference type="ARBA" id="ARBA00023295"/>
    </source>
</evidence>
<feature type="binding site" evidence="9">
    <location>
        <position position="164"/>
    </location>
    <ligand>
        <name>Zn(2+)</name>
        <dbReference type="ChEBI" id="CHEBI:29105"/>
    </ligand>
</feature>
<dbReference type="CDD" id="cd03143">
    <property type="entry name" value="A4_beta-galactosidase_middle_domain"/>
    <property type="match status" value="1"/>
</dbReference>
<evidence type="ECO:0000256" key="2">
    <source>
        <dbReference type="ARBA" id="ARBA00005940"/>
    </source>
</evidence>
<dbReference type="InterPro" id="IPR013780">
    <property type="entry name" value="Glyco_hydro_b"/>
</dbReference>
<dbReference type="PIRSF" id="PIRSF001084">
    <property type="entry name" value="B-galactosidase"/>
    <property type="match status" value="1"/>
</dbReference>
<dbReference type="SMR" id="A0A1H2Y254"/>
<evidence type="ECO:0000256" key="9">
    <source>
        <dbReference type="PIRSR" id="PIRSR001084-3"/>
    </source>
</evidence>
<dbReference type="InterPro" id="IPR013739">
    <property type="entry name" value="Beta_galactosidase_C"/>
</dbReference>
<feature type="binding site" evidence="9">
    <location>
        <position position="167"/>
    </location>
    <ligand>
        <name>Zn(2+)</name>
        <dbReference type="ChEBI" id="CHEBI:29105"/>
    </ligand>
</feature>
<feature type="binding site" evidence="8">
    <location>
        <position position="322"/>
    </location>
    <ligand>
        <name>substrate</name>
    </ligand>
</feature>
<dbReference type="InterPro" id="IPR013738">
    <property type="entry name" value="Beta_galactosidase_Trimer"/>
</dbReference>
<dbReference type="SUPFAM" id="SSF52317">
    <property type="entry name" value="Class I glutamine amidotransferase-like"/>
    <property type="match status" value="1"/>
</dbReference>
<dbReference type="SUPFAM" id="SSF51445">
    <property type="entry name" value="(Trans)glycosidases"/>
    <property type="match status" value="1"/>
</dbReference>
<dbReference type="Pfam" id="PF02449">
    <property type="entry name" value="Glyco_hydro_42"/>
    <property type="match status" value="1"/>
</dbReference>
<feature type="binding site" evidence="8">
    <location>
        <position position="118"/>
    </location>
    <ligand>
        <name>substrate</name>
    </ligand>
</feature>
<feature type="binding site" evidence="9">
    <location>
        <position position="122"/>
    </location>
    <ligand>
        <name>Zn(2+)</name>
        <dbReference type="ChEBI" id="CHEBI:29105"/>
    </ligand>
</feature>
<name>A0A1H2Y254_9BACL</name>
<dbReference type="RefSeq" id="WP_074693800.1">
    <property type="nucleotide sequence ID" value="NZ_FNOJ01000027.1"/>
</dbReference>
<dbReference type="InterPro" id="IPR003476">
    <property type="entry name" value="Glyco_hydro_42"/>
</dbReference>
<dbReference type="PANTHER" id="PTHR36447:SF1">
    <property type="entry name" value="BETA-GALACTOSIDASE GANA"/>
    <property type="match status" value="1"/>
</dbReference>
<gene>
    <name evidence="13" type="ORF">SAMN04489725_12711</name>
</gene>
<evidence type="ECO:0000259" key="12">
    <source>
        <dbReference type="Pfam" id="PF08533"/>
    </source>
</evidence>
<dbReference type="InterPro" id="IPR017853">
    <property type="entry name" value="GH"/>
</dbReference>
<keyword evidence="5 6" id="KW-0326">Glycosidase</keyword>
<dbReference type="GO" id="GO:0046872">
    <property type="term" value="F:metal ion binding"/>
    <property type="evidence" value="ECO:0007669"/>
    <property type="project" value="UniProtKB-KW"/>
</dbReference>
<sequence length="694" mass="78262">MARYPLINPKVKGFLHGGDYNPEQWLDRPDILAEDIRLMKQAQCNVVSIGIFAWAALEPEEGVYRFEWLDDVLNRLAANGIFALLATPSGARPAWMSAKYPEVLRVEANRQRNLHGQRHNHCPTSPIYRNKVREMNHRLAERYAHHPAVIGWHVSNEYGGECHCPLCQDAFRAWLKQRYGSLERLNQAWWTAFWSHTYTAWSQIESPAPHGENHIHGMNLDWKRFVTAQTVDFCRNEIEPLKQINPDLPVTTNFMGTYPGLDYWQFRDVLDVISWDSYPLWHRESTLIGEAVRTAMIHDLNRSLGGGQPFLLMESTPSVTNWQPISKLKRPGVHLLTSLQAIAHGADSVQYFQWRKSRGSCEKLHGAVVDHAGHANTRTFRDVSEVGDMLQKISEIAGTSPEVQAAVILDWENRWAIEDAKGPRNTGMHYERTVISHYRALWELGIPTDVINMDCDFSRYKLVIAPMLYMVRPGVADRLRAFVQGGGTFVATYWSGVADENDLCFLGGFPGPLRDILGIWSEEIDALYDGESNRVECCPGNILHLSGSYKAFELCELIHAETADVLATYQEDFYASRPAVTVNQYGEGVAYYVAARLEDAFQHAFFQAVVQASGIEPVVRSQLPAGVSAQVRTDGALDYVFLMNFTPVKASVQLDNRVYEPLFGTVPENGHVVLPGYGVSVLKRPHIASASYSS</sequence>
<feature type="domain" description="Beta-galactosidase trimerisation" evidence="11">
    <location>
        <begin position="404"/>
        <end position="615"/>
    </location>
</feature>
<feature type="domain" description="Glycoside hydrolase family 42 N-terminal" evidence="10">
    <location>
        <begin position="19"/>
        <end position="393"/>
    </location>
</feature>
<evidence type="ECO:0000256" key="7">
    <source>
        <dbReference type="PIRSR" id="PIRSR001084-1"/>
    </source>
</evidence>
<dbReference type="GO" id="GO:0006012">
    <property type="term" value="P:galactose metabolic process"/>
    <property type="evidence" value="ECO:0007669"/>
    <property type="project" value="InterPro"/>
</dbReference>
<keyword evidence="9" id="KW-0479">Metal-binding</keyword>
<dbReference type="Gene3D" id="2.60.40.1180">
    <property type="entry name" value="Golgi alpha-mannosidase II"/>
    <property type="match status" value="1"/>
</dbReference>
<comment type="catalytic activity">
    <reaction evidence="1 6">
        <text>Hydrolysis of terminal non-reducing beta-D-galactose residues in beta-D-galactosides.</text>
        <dbReference type="EC" id="3.2.1.23"/>
    </reaction>
</comment>
<protein>
    <recommendedName>
        <fullName evidence="3 6">Beta-galactosidase</fullName>
        <shortName evidence="6">Beta-gal</shortName>
        <ecNumber evidence="3 6">3.2.1.23</ecNumber>
    </recommendedName>
</protein>
<keyword evidence="4 6" id="KW-0378">Hydrolase</keyword>
<organism evidence="13 14">
    <name type="scientific">Alicyclobacillus hesperidum</name>
    <dbReference type="NCBI Taxonomy" id="89784"/>
    <lineage>
        <taxon>Bacteria</taxon>
        <taxon>Bacillati</taxon>
        <taxon>Bacillota</taxon>
        <taxon>Bacilli</taxon>
        <taxon>Bacillales</taxon>
        <taxon>Alicyclobacillaceae</taxon>
        <taxon>Alicyclobacillus</taxon>
    </lineage>
</organism>
<accession>A0A1H2Y254</accession>
<comment type="similarity">
    <text evidence="2 6">Belongs to the glycosyl hydrolase 42 family.</text>
</comment>
<dbReference type="InterPro" id="IPR029062">
    <property type="entry name" value="Class_I_gatase-like"/>
</dbReference>
<evidence type="ECO:0000256" key="6">
    <source>
        <dbReference type="PIRNR" id="PIRNR001084"/>
    </source>
</evidence>
<dbReference type="Gene3D" id="3.20.20.80">
    <property type="entry name" value="Glycosidases"/>
    <property type="match status" value="1"/>
</dbReference>
<dbReference type="AlphaFoldDB" id="A0A1H2Y254"/>
<dbReference type="InterPro" id="IPR013529">
    <property type="entry name" value="Glyco_hydro_42_N"/>
</dbReference>
<dbReference type="GO" id="GO:0009341">
    <property type="term" value="C:beta-galactosidase complex"/>
    <property type="evidence" value="ECO:0007669"/>
    <property type="project" value="InterPro"/>
</dbReference>